<organism evidence="1 2">
    <name type="scientific">Heracleum sosnowskyi</name>
    <dbReference type="NCBI Taxonomy" id="360622"/>
    <lineage>
        <taxon>Eukaryota</taxon>
        <taxon>Viridiplantae</taxon>
        <taxon>Streptophyta</taxon>
        <taxon>Embryophyta</taxon>
        <taxon>Tracheophyta</taxon>
        <taxon>Spermatophyta</taxon>
        <taxon>Magnoliopsida</taxon>
        <taxon>eudicotyledons</taxon>
        <taxon>Gunneridae</taxon>
        <taxon>Pentapetalae</taxon>
        <taxon>asterids</taxon>
        <taxon>campanulids</taxon>
        <taxon>Apiales</taxon>
        <taxon>Apiaceae</taxon>
        <taxon>Apioideae</taxon>
        <taxon>apioid superclade</taxon>
        <taxon>Tordylieae</taxon>
        <taxon>Tordyliinae</taxon>
        <taxon>Heracleum</taxon>
    </lineage>
</organism>
<dbReference type="Proteomes" id="UP001237642">
    <property type="component" value="Unassembled WGS sequence"/>
</dbReference>
<accession>A0AAD8GVZ1</accession>
<proteinExistence type="predicted"/>
<evidence type="ECO:0000313" key="2">
    <source>
        <dbReference type="Proteomes" id="UP001237642"/>
    </source>
</evidence>
<dbReference type="InterPro" id="IPR036397">
    <property type="entry name" value="RNaseH_sf"/>
</dbReference>
<sequence>MGIVTRSITLKLQNLLDHSCQHTAFIDGSWMTQSKNQVKAGVGGVLKLMHFAGSVLAPNDFLSELEALSTMVEIYFASKWKDYSLRIYSDSACLIENVILYKKGKSHSLPLEIPLLSHLATFSWELCKIDRNFNKEACGLAKVGAIGNGLQIFWAD</sequence>
<name>A0AAD8GVZ1_9APIA</name>
<protein>
    <submittedName>
        <fullName evidence="1">Uncharacterized protein</fullName>
    </submittedName>
</protein>
<dbReference type="AlphaFoldDB" id="A0AAD8GVZ1"/>
<reference evidence="1" key="2">
    <citation type="submission" date="2023-05" db="EMBL/GenBank/DDBJ databases">
        <authorList>
            <person name="Schelkunov M.I."/>
        </authorList>
    </citation>
    <scope>NUCLEOTIDE SEQUENCE</scope>
    <source>
        <strain evidence="1">Hsosn_3</strain>
        <tissue evidence="1">Leaf</tissue>
    </source>
</reference>
<evidence type="ECO:0000313" key="1">
    <source>
        <dbReference type="EMBL" id="KAK1356362.1"/>
    </source>
</evidence>
<dbReference type="GO" id="GO:0003676">
    <property type="term" value="F:nucleic acid binding"/>
    <property type="evidence" value="ECO:0007669"/>
    <property type="project" value="InterPro"/>
</dbReference>
<dbReference type="EMBL" id="JAUIZM010000011">
    <property type="protein sequence ID" value="KAK1356362.1"/>
    <property type="molecule type" value="Genomic_DNA"/>
</dbReference>
<comment type="caution">
    <text evidence="1">The sequence shown here is derived from an EMBL/GenBank/DDBJ whole genome shotgun (WGS) entry which is preliminary data.</text>
</comment>
<dbReference type="Gene3D" id="3.30.420.10">
    <property type="entry name" value="Ribonuclease H-like superfamily/Ribonuclease H"/>
    <property type="match status" value="1"/>
</dbReference>
<gene>
    <name evidence="1" type="ORF">POM88_049618</name>
</gene>
<keyword evidence="2" id="KW-1185">Reference proteome</keyword>
<reference evidence="1" key="1">
    <citation type="submission" date="2023-02" db="EMBL/GenBank/DDBJ databases">
        <title>Genome of toxic invasive species Heracleum sosnowskyi carries increased number of genes despite the absence of recent whole-genome duplications.</title>
        <authorList>
            <person name="Schelkunov M."/>
            <person name="Shtratnikova V."/>
            <person name="Makarenko M."/>
            <person name="Klepikova A."/>
            <person name="Omelchenko D."/>
            <person name="Novikova G."/>
            <person name="Obukhova E."/>
            <person name="Bogdanov V."/>
            <person name="Penin A."/>
            <person name="Logacheva M."/>
        </authorList>
    </citation>
    <scope>NUCLEOTIDE SEQUENCE</scope>
    <source>
        <strain evidence="1">Hsosn_3</strain>
        <tissue evidence="1">Leaf</tissue>
    </source>
</reference>